<dbReference type="Pfam" id="PF12867">
    <property type="entry name" value="DinB_2"/>
    <property type="match status" value="1"/>
</dbReference>
<sequence length="170" mass="19361">MEKIRYPIGQFVAKSALSVEERNKCLQGISDIAKSLRDVLKDLDHEQLQVPYRPGGWTSQQVVHHMADNDINAYLRLKRALTEDEPVASSYREDLFAELSDYRDVPVQVSIALLESLHTRLVALLRGGSQNAFNRQFSTQALGRISIDTALQRFLWHNQHHIAQIASIIK</sequence>
<evidence type="ECO:0000259" key="1">
    <source>
        <dbReference type="Pfam" id="PF12867"/>
    </source>
</evidence>
<keyword evidence="2" id="KW-0378">Hydrolase</keyword>
<dbReference type="Proteomes" id="UP000615455">
    <property type="component" value="Unassembled WGS sequence"/>
</dbReference>
<dbReference type="InterPro" id="IPR034660">
    <property type="entry name" value="DinB/YfiT-like"/>
</dbReference>
<dbReference type="InterPro" id="IPR024775">
    <property type="entry name" value="DinB-like"/>
</dbReference>
<name>A0ABQ1FI77_9BACL</name>
<protein>
    <submittedName>
        <fullName evidence="2">Metal-dependent hydrolase</fullName>
    </submittedName>
</protein>
<dbReference type="NCBIfam" id="NF009807">
    <property type="entry name" value="PRK13291.1"/>
    <property type="match status" value="1"/>
</dbReference>
<evidence type="ECO:0000313" key="3">
    <source>
        <dbReference type="Proteomes" id="UP000615455"/>
    </source>
</evidence>
<dbReference type="GO" id="GO:0016787">
    <property type="term" value="F:hydrolase activity"/>
    <property type="evidence" value="ECO:0007669"/>
    <property type="project" value="UniProtKB-KW"/>
</dbReference>
<organism evidence="2 3">
    <name type="scientific">Paenibacillus marchantiophytorum</name>
    <dbReference type="NCBI Taxonomy" id="1619310"/>
    <lineage>
        <taxon>Bacteria</taxon>
        <taxon>Bacillati</taxon>
        <taxon>Bacillota</taxon>
        <taxon>Bacilli</taxon>
        <taxon>Bacillales</taxon>
        <taxon>Paenibacillaceae</taxon>
        <taxon>Paenibacillus</taxon>
    </lineage>
</organism>
<proteinExistence type="predicted"/>
<reference evidence="3" key="1">
    <citation type="journal article" date="2019" name="Int. J. Syst. Evol. Microbiol.">
        <title>The Global Catalogue of Microorganisms (GCM) 10K type strain sequencing project: providing services to taxonomists for standard genome sequencing and annotation.</title>
        <authorList>
            <consortium name="The Broad Institute Genomics Platform"/>
            <consortium name="The Broad Institute Genome Sequencing Center for Infectious Disease"/>
            <person name="Wu L."/>
            <person name="Ma J."/>
        </authorList>
    </citation>
    <scope>NUCLEOTIDE SEQUENCE [LARGE SCALE GENOMIC DNA]</scope>
    <source>
        <strain evidence="3">CGMCC 1.15043</strain>
    </source>
</reference>
<keyword evidence="3" id="KW-1185">Reference proteome</keyword>
<evidence type="ECO:0000313" key="2">
    <source>
        <dbReference type="EMBL" id="GGA15540.1"/>
    </source>
</evidence>
<dbReference type="EMBL" id="BMHE01000081">
    <property type="protein sequence ID" value="GGA15540.1"/>
    <property type="molecule type" value="Genomic_DNA"/>
</dbReference>
<dbReference type="RefSeq" id="WP_189020648.1">
    <property type="nucleotide sequence ID" value="NZ_BMHE01000081.1"/>
</dbReference>
<dbReference type="Gene3D" id="1.20.120.450">
    <property type="entry name" value="dinb family like domain"/>
    <property type="match status" value="1"/>
</dbReference>
<comment type="caution">
    <text evidence="2">The sequence shown here is derived from an EMBL/GenBank/DDBJ whole genome shotgun (WGS) entry which is preliminary data.</text>
</comment>
<feature type="domain" description="DinB-like" evidence="1">
    <location>
        <begin position="35"/>
        <end position="165"/>
    </location>
</feature>
<accession>A0ABQ1FI77</accession>
<dbReference type="SUPFAM" id="SSF109854">
    <property type="entry name" value="DinB/YfiT-like putative metalloenzymes"/>
    <property type="match status" value="1"/>
</dbReference>
<gene>
    <name evidence="2" type="ORF">GCM10008018_70360</name>
</gene>